<dbReference type="InterPro" id="IPR005321">
    <property type="entry name" value="Peptidase_S58_DmpA"/>
</dbReference>
<proteinExistence type="inferred from homology"/>
<organism evidence="2 3">
    <name type="scientific">Sphaerisporangium rubeum</name>
    <dbReference type="NCBI Taxonomy" id="321317"/>
    <lineage>
        <taxon>Bacteria</taxon>
        <taxon>Bacillati</taxon>
        <taxon>Actinomycetota</taxon>
        <taxon>Actinomycetes</taxon>
        <taxon>Streptosporangiales</taxon>
        <taxon>Streptosporangiaceae</taxon>
        <taxon>Sphaerisporangium</taxon>
    </lineage>
</organism>
<dbReference type="EMBL" id="JACHIU010000001">
    <property type="protein sequence ID" value="MBB6475234.1"/>
    <property type="molecule type" value="Genomic_DNA"/>
</dbReference>
<reference evidence="2 3" key="1">
    <citation type="submission" date="2020-08" db="EMBL/GenBank/DDBJ databases">
        <title>Sequencing the genomes of 1000 actinobacteria strains.</title>
        <authorList>
            <person name="Klenk H.-P."/>
        </authorList>
    </citation>
    <scope>NUCLEOTIDE SEQUENCE [LARGE SCALE GENOMIC DNA]</scope>
    <source>
        <strain evidence="2 3">DSM 44936</strain>
    </source>
</reference>
<dbReference type="Pfam" id="PF03576">
    <property type="entry name" value="Peptidase_S58"/>
    <property type="match status" value="1"/>
</dbReference>
<comment type="similarity">
    <text evidence="1">Belongs to the peptidase S58 family.</text>
</comment>
<dbReference type="CDD" id="cd02253">
    <property type="entry name" value="DmpA"/>
    <property type="match status" value="1"/>
</dbReference>
<dbReference type="SUPFAM" id="SSF56266">
    <property type="entry name" value="DmpA/ArgJ-like"/>
    <property type="match status" value="1"/>
</dbReference>
<protein>
    <submittedName>
        <fullName evidence="2">D-aminopeptidase</fullName>
        <ecNumber evidence="2">3.4.11.19</ecNumber>
    </submittedName>
</protein>
<dbReference type="InterPro" id="IPR016117">
    <property type="entry name" value="ArgJ-like_dom_sf"/>
</dbReference>
<dbReference type="Proteomes" id="UP000555564">
    <property type="component" value="Unassembled WGS sequence"/>
</dbReference>
<dbReference type="PANTHER" id="PTHR36512">
    <property type="entry name" value="D-AMINOPEPTIDASE"/>
    <property type="match status" value="1"/>
</dbReference>
<dbReference type="GO" id="GO:0004177">
    <property type="term" value="F:aminopeptidase activity"/>
    <property type="evidence" value="ECO:0007669"/>
    <property type="project" value="UniProtKB-KW"/>
</dbReference>
<gene>
    <name evidence="2" type="ORF">BJ992_004665</name>
</gene>
<keyword evidence="3" id="KW-1185">Reference proteome</keyword>
<keyword evidence="2" id="KW-0378">Hydrolase</keyword>
<dbReference type="Gene3D" id="3.60.70.12">
    <property type="entry name" value="L-amino peptidase D-ALA esterase/amidase"/>
    <property type="match status" value="1"/>
</dbReference>
<keyword evidence="2" id="KW-0031">Aminopeptidase</keyword>
<evidence type="ECO:0000313" key="3">
    <source>
        <dbReference type="Proteomes" id="UP000555564"/>
    </source>
</evidence>
<sequence>MTSGTTAPRRARDLGIVIGDGTPGPYNAITDVAGVRVGHTTLIDGEGPRVVGTGPVRTGVTVVLPHAGSAFDEPVYASYHWLNGNGEITGLAYLAEFGILGSPIGLTNTASVGTVRDALVEIEVASLARGRQAWSLTVVGETWDGTLNDIDGQHVRPAHVKAAYAAASGGPVAEGGVGGGTGMICHGFKGGIGTASRVLGEQYGGYTVGVLVQANHGRRGRLAVNGVPVGPSFTDVPLPVSPAPEGAGSIIGIVATDAPLLPHQCRRLAQRAGLGVARTGGAGENSSGDGFLCFSTANRNLPANTMDAVPPLTYQVTVLADEHIDPLFYAVIEATEEAIVNALVAGESMTGADGVTAHGLDGERLATLLRNS</sequence>
<keyword evidence="2" id="KW-0645">Protease</keyword>
<comment type="caution">
    <text evidence="2">The sequence shown here is derived from an EMBL/GenBank/DDBJ whole genome shotgun (WGS) entry which is preliminary data.</text>
</comment>
<dbReference type="EC" id="3.4.11.19" evidence="2"/>
<evidence type="ECO:0000256" key="1">
    <source>
        <dbReference type="ARBA" id="ARBA00007068"/>
    </source>
</evidence>
<dbReference type="PANTHER" id="PTHR36512:SF3">
    <property type="entry name" value="BLR5678 PROTEIN"/>
    <property type="match status" value="1"/>
</dbReference>
<accession>A0A7X0M9N6</accession>
<dbReference type="RefSeq" id="WP_184984413.1">
    <property type="nucleotide sequence ID" value="NZ_BAAALO010000047.1"/>
</dbReference>
<evidence type="ECO:0000313" key="2">
    <source>
        <dbReference type="EMBL" id="MBB6475234.1"/>
    </source>
</evidence>
<name>A0A7X0M9N6_9ACTN</name>
<dbReference type="AlphaFoldDB" id="A0A7X0M9N6"/>